<proteinExistence type="predicted"/>
<dbReference type="AlphaFoldDB" id="A0A2Y8ZP06"/>
<organism evidence="1 2">
    <name type="scientific">Branchiibius hedensis</name>
    <dbReference type="NCBI Taxonomy" id="672460"/>
    <lineage>
        <taxon>Bacteria</taxon>
        <taxon>Bacillati</taxon>
        <taxon>Actinomycetota</taxon>
        <taxon>Actinomycetes</taxon>
        <taxon>Micrococcales</taxon>
        <taxon>Dermacoccaceae</taxon>
        <taxon>Branchiibius</taxon>
    </lineage>
</organism>
<dbReference type="Proteomes" id="UP000250028">
    <property type="component" value="Unassembled WGS sequence"/>
</dbReference>
<accession>A0A2Y8ZP06</accession>
<gene>
    <name evidence="1" type="ORF">SAMN04489750_0838</name>
</gene>
<dbReference type="RefSeq" id="WP_109684239.1">
    <property type="nucleotide sequence ID" value="NZ_QGDN01000001.1"/>
</dbReference>
<dbReference type="EMBL" id="UESZ01000001">
    <property type="protein sequence ID" value="SSA33554.1"/>
    <property type="molecule type" value="Genomic_DNA"/>
</dbReference>
<dbReference type="OrthoDB" id="9994983at2"/>
<name>A0A2Y8ZP06_9MICO</name>
<sequence length="70" mass="7283">MSSNRPPKHVAHALLAGAGQSVTITNTELVEDCDGTPAGVSVETREATLAVTPAALGWTQDELDNPEVIE</sequence>
<evidence type="ECO:0000313" key="1">
    <source>
        <dbReference type="EMBL" id="SSA33554.1"/>
    </source>
</evidence>
<keyword evidence="2" id="KW-1185">Reference proteome</keyword>
<reference evidence="2" key="1">
    <citation type="submission" date="2016-10" db="EMBL/GenBank/DDBJ databases">
        <authorList>
            <person name="Varghese N."/>
            <person name="Submissions S."/>
        </authorList>
    </citation>
    <scope>NUCLEOTIDE SEQUENCE [LARGE SCALE GENOMIC DNA]</scope>
    <source>
        <strain evidence="2">DSM 22951</strain>
    </source>
</reference>
<protein>
    <submittedName>
        <fullName evidence="1">Uncharacterized protein</fullName>
    </submittedName>
</protein>
<evidence type="ECO:0000313" key="2">
    <source>
        <dbReference type="Proteomes" id="UP000250028"/>
    </source>
</evidence>